<organism evidence="4 5">
    <name type="scientific">Exidia glandulosa HHB12029</name>
    <dbReference type="NCBI Taxonomy" id="1314781"/>
    <lineage>
        <taxon>Eukaryota</taxon>
        <taxon>Fungi</taxon>
        <taxon>Dikarya</taxon>
        <taxon>Basidiomycota</taxon>
        <taxon>Agaricomycotina</taxon>
        <taxon>Agaricomycetes</taxon>
        <taxon>Auriculariales</taxon>
        <taxon>Exidiaceae</taxon>
        <taxon>Exidia</taxon>
    </lineage>
</organism>
<feature type="compositionally biased region" description="Low complexity" evidence="1">
    <location>
        <begin position="166"/>
        <end position="198"/>
    </location>
</feature>
<dbReference type="Gene3D" id="2.60.120.260">
    <property type="entry name" value="Galactose-binding domain-like"/>
    <property type="match status" value="1"/>
</dbReference>
<keyword evidence="3" id="KW-0732">Signal</keyword>
<evidence type="ECO:0000256" key="2">
    <source>
        <dbReference type="SAM" id="Phobius"/>
    </source>
</evidence>
<feature type="region of interest" description="Disordered" evidence="1">
    <location>
        <begin position="154"/>
        <end position="209"/>
    </location>
</feature>
<feature type="signal peptide" evidence="3">
    <location>
        <begin position="1"/>
        <end position="17"/>
    </location>
</feature>
<name>A0A166AAN7_EXIGL</name>
<reference evidence="4 5" key="1">
    <citation type="journal article" date="2016" name="Mol. Biol. Evol.">
        <title>Comparative Genomics of Early-Diverging Mushroom-Forming Fungi Provides Insights into the Origins of Lignocellulose Decay Capabilities.</title>
        <authorList>
            <person name="Nagy L.G."/>
            <person name="Riley R."/>
            <person name="Tritt A."/>
            <person name="Adam C."/>
            <person name="Daum C."/>
            <person name="Floudas D."/>
            <person name="Sun H."/>
            <person name="Yadav J.S."/>
            <person name="Pangilinan J."/>
            <person name="Larsson K.H."/>
            <person name="Matsuura K."/>
            <person name="Barry K."/>
            <person name="Labutti K."/>
            <person name="Kuo R."/>
            <person name="Ohm R.A."/>
            <person name="Bhattacharya S.S."/>
            <person name="Shirouzu T."/>
            <person name="Yoshinaga Y."/>
            <person name="Martin F.M."/>
            <person name="Grigoriev I.V."/>
            <person name="Hibbett D.S."/>
        </authorList>
    </citation>
    <scope>NUCLEOTIDE SEQUENCE [LARGE SCALE GENOMIC DNA]</scope>
    <source>
        <strain evidence="4 5">HHB12029</strain>
    </source>
</reference>
<evidence type="ECO:0000256" key="1">
    <source>
        <dbReference type="SAM" id="MobiDB-lite"/>
    </source>
</evidence>
<evidence type="ECO:0000313" key="5">
    <source>
        <dbReference type="Proteomes" id="UP000077266"/>
    </source>
</evidence>
<gene>
    <name evidence="4" type="ORF">EXIGLDRAFT_838022</name>
</gene>
<dbReference type="Proteomes" id="UP000077266">
    <property type="component" value="Unassembled WGS sequence"/>
</dbReference>
<evidence type="ECO:0000256" key="3">
    <source>
        <dbReference type="SAM" id="SignalP"/>
    </source>
</evidence>
<feature type="chain" id="PRO_5007870510" evidence="3">
    <location>
        <begin position="18"/>
        <end position="352"/>
    </location>
</feature>
<keyword evidence="2" id="KW-1133">Transmembrane helix</keyword>
<keyword evidence="2" id="KW-0472">Membrane</keyword>
<feature type="compositionally biased region" description="Polar residues" evidence="1">
    <location>
        <begin position="317"/>
        <end position="329"/>
    </location>
</feature>
<feature type="compositionally biased region" description="Basic and acidic residues" evidence="1">
    <location>
        <begin position="343"/>
        <end position="352"/>
    </location>
</feature>
<evidence type="ECO:0000313" key="4">
    <source>
        <dbReference type="EMBL" id="KZV90179.1"/>
    </source>
</evidence>
<dbReference type="EMBL" id="KV426055">
    <property type="protein sequence ID" value="KZV90179.1"/>
    <property type="molecule type" value="Genomic_DNA"/>
</dbReference>
<keyword evidence="2" id="KW-0812">Transmembrane</keyword>
<proteinExistence type="predicted"/>
<protein>
    <submittedName>
        <fullName evidence="4">Uncharacterized protein</fullName>
    </submittedName>
</protein>
<keyword evidence="5" id="KW-1185">Reference proteome</keyword>
<feature type="transmembrane region" description="Helical" evidence="2">
    <location>
        <begin position="213"/>
        <end position="237"/>
    </location>
</feature>
<feature type="region of interest" description="Disordered" evidence="1">
    <location>
        <begin position="274"/>
        <end position="352"/>
    </location>
</feature>
<sequence>MLLVALFLPFLLALAAAQLVVDDSSAQVVYSPTEVRSCASPQDCFGVWFLDTRSINLDNTLHVTGGPDTFLEFTFTGTNVTVFGATLPNGAGALITVDDGAATRISTTSNPARFQASLFSSEILAPGDHKIRIAFDGDPTKGELLGIDSFQVSNVEPEPEQPPTAPEQSPSTPVQSPEDPAPSSSQSSQSSEASPSQSGDAAPSESTPRRFPAGAAAAIGFGCALAAILLAIALWTFGRRRIKSASSPKAKDEAPPAGSWWDFVTTQPWTTFAPDHDVEPGTSHVATRDTWGRPADLSISIPRGGSSDSPVARWASSVHSATMSANTRTAPRVVAYSSPSRSQHSDGRPLIE</sequence>
<dbReference type="AlphaFoldDB" id="A0A166AAN7"/>
<accession>A0A166AAN7</accession>
<dbReference type="InParanoid" id="A0A166AAN7"/>